<dbReference type="EMBL" id="JAUKTV010000014">
    <property type="protein sequence ID" value="KAK0716732.1"/>
    <property type="molecule type" value="Genomic_DNA"/>
</dbReference>
<comment type="caution">
    <text evidence="2">The sequence shown here is derived from an EMBL/GenBank/DDBJ whole genome shotgun (WGS) entry which is preliminary data.</text>
</comment>
<evidence type="ECO:0000313" key="3">
    <source>
        <dbReference type="Proteomes" id="UP001172159"/>
    </source>
</evidence>
<keyword evidence="3" id="KW-1185">Reference proteome</keyword>
<protein>
    <submittedName>
        <fullName evidence="2">Uncharacterized protein</fullName>
    </submittedName>
</protein>
<proteinExistence type="predicted"/>
<reference evidence="2" key="1">
    <citation type="submission" date="2023-06" db="EMBL/GenBank/DDBJ databases">
        <title>Genome-scale phylogeny and comparative genomics of the fungal order Sordariales.</title>
        <authorList>
            <consortium name="Lawrence Berkeley National Laboratory"/>
            <person name="Hensen N."/>
            <person name="Bonometti L."/>
            <person name="Westerberg I."/>
            <person name="Brannstrom I.O."/>
            <person name="Guillou S."/>
            <person name="Cros-Aarteil S."/>
            <person name="Calhoun S."/>
            <person name="Haridas S."/>
            <person name="Kuo A."/>
            <person name="Mondo S."/>
            <person name="Pangilinan J."/>
            <person name="Riley R."/>
            <person name="Labutti K."/>
            <person name="Andreopoulos B."/>
            <person name="Lipzen A."/>
            <person name="Chen C."/>
            <person name="Yanf M."/>
            <person name="Daum C."/>
            <person name="Ng V."/>
            <person name="Clum A."/>
            <person name="Steindorff A."/>
            <person name="Ohm R."/>
            <person name="Martin F."/>
            <person name="Silar P."/>
            <person name="Natvig D."/>
            <person name="Lalanne C."/>
            <person name="Gautier V."/>
            <person name="Ament-Velasquez S.L."/>
            <person name="Kruys A."/>
            <person name="Hutchinson M.I."/>
            <person name="Powell A.J."/>
            <person name="Barry K."/>
            <person name="Miller A.N."/>
            <person name="Grigoriev I.V."/>
            <person name="Debuchy R."/>
            <person name="Gladieux P."/>
            <person name="Thoren M.H."/>
            <person name="Johannesson H."/>
        </authorList>
    </citation>
    <scope>NUCLEOTIDE SEQUENCE</scope>
    <source>
        <strain evidence="2">CBS 540.89</strain>
    </source>
</reference>
<gene>
    <name evidence="2" type="ORF">B0T21DRAFT_352138</name>
</gene>
<dbReference type="Proteomes" id="UP001172159">
    <property type="component" value="Unassembled WGS sequence"/>
</dbReference>
<dbReference type="AlphaFoldDB" id="A0AA40AJ29"/>
<evidence type="ECO:0000313" key="2">
    <source>
        <dbReference type="EMBL" id="KAK0716732.1"/>
    </source>
</evidence>
<name>A0AA40AJ29_9PEZI</name>
<feature type="region of interest" description="Disordered" evidence="1">
    <location>
        <begin position="132"/>
        <end position="205"/>
    </location>
</feature>
<sequence>MERLQFYATCYCKETGFAECKVPEQCKGMHLTLVGKSPELDEQVPQCCQDCPKPEVSPPPDWQRALANGSIQGISTRDLTAENLLALQTSIAEGTNEEKWGIDLFGGLACQTRWNPVRDYYRRFDIAKKRREQNKRWQEWQQQQTMGRDDMNQTQGSAPMDLETQESARMDLETRGSAQMDLDVSDRNHTQGSGSMDLDASGTSA</sequence>
<organism evidence="2 3">
    <name type="scientific">Apiosordaria backusii</name>
    <dbReference type="NCBI Taxonomy" id="314023"/>
    <lineage>
        <taxon>Eukaryota</taxon>
        <taxon>Fungi</taxon>
        <taxon>Dikarya</taxon>
        <taxon>Ascomycota</taxon>
        <taxon>Pezizomycotina</taxon>
        <taxon>Sordariomycetes</taxon>
        <taxon>Sordariomycetidae</taxon>
        <taxon>Sordariales</taxon>
        <taxon>Lasiosphaeriaceae</taxon>
        <taxon>Apiosordaria</taxon>
    </lineage>
</organism>
<accession>A0AA40AJ29</accession>
<evidence type="ECO:0000256" key="1">
    <source>
        <dbReference type="SAM" id="MobiDB-lite"/>
    </source>
</evidence>